<accession>A0A558CTF3</accession>
<dbReference type="Gene3D" id="1.25.40.10">
    <property type="entry name" value="Tetratricopeptide repeat domain"/>
    <property type="match status" value="1"/>
</dbReference>
<protein>
    <recommendedName>
        <fullName evidence="3">Tetratricopeptide repeat protein</fullName>
    </recommendedName>
</protein>
<dbReference type="Proteomes" id="UP000317355">
    <property type="component" value="Unassembled WGS sequence"/>
</dbReference>
<reference evidence="1 2" key="1">
    <citation type="submission" date="2019-07" db="EMBL/GenBank/DDBJ databases">
        <title>The pathways for chlorine oxyanion respiration interact through the shared metabolite chlorate.</title>
        <authorList>
            <person name="Barnum T.P."/>
            <person name="Cheng Y."/>
            <person name="Hill K.A."/>
            <person name="Lucas L.N."/>
            <person name="Carlson H.K."/>
            <person name="Coates J.D."/>
        </authorList>
    </citation>
    <scope>NUCLEOTIDE SEQUENCE [LARGE SCALE GENOMIC DNA]</scope>
    <source>
        <strain evidence="1">BK-3</strain>
    </source>
</reference>
<comment type="caution">
    <text evidence="1">The sequence shown here is derived from an EMBL/GenBank/DDBJ whole genome shotgun (WGS) entry which is preliminary data.</text>
</comment>
<dbReference type="EMBL" id="VMRY01000077">
    <property type="protein sequence ID" value="TVT52049.1"/>
    <property type="molecule type" value="Genomic_DNA"/>
</dbReference>
<name>A0A558CTF3_9GAMM</name>
<dbReference type="SUPFAM" id="SSF48452">
    <property type="entry name" value="TPR-like"/>
    <property type="match status" value="1"/>
</dbReference>
<proteinExistence type="predicted"/>
<gene>
    <name evidence="1" type="ORF">FHK82_14350</name>
</gene>
<dbReference type="AlphaFoldDB" id="A0A558CTF3"/>
<organism evidence="1 2">
    <name type="scientific">Sedimenticola thiotaurini</name>
    <dbReference type="NCBI Taxonomy" id="1543721"/>
    <lineage>
        <taxon>Bacteria</taxon>
        <taxon>Pseudomonadati</taxon>
        <taxon>Pseudomonadota</taxon>
        <taxon>Gammaproteobacteria</taxon>
        <taxon>Chromatiales</taxon>
        <taxon>Sedimenticolaceae</taxon>
        <taxon>Sedimenticola</taxon>
    </lineage>
</organism>
<evidence type="ECO:0000313" key="2">
    <source>
        <dbReference type="Proteomes" id="UP000317355"/>
    </source>
</evidence>
<evidence type="ECO:0008006" key="3">
    <source>
        <dbReference type="Google" id="ProtNLM"/>
    </source>
</evidence>
<dbReference type="InterPro" id="IPR011990">
    <property type="entry name" value="TPR-like_helical_dom_sf"/>
</dbReference>
<evidence type="ECO:0000313" key="1">
    <source>
        <dbReference type="EMBL" id="TVT52049.1"/>
    </source>
</evidence>
<sequence>MPQTELIKQARTLQQKEQWSAALDLLEKWNNSNTPKNLQIESLAEEIKRDWNMHKRNSEDWILVYETRSLQQRLPYLEHLAEIDPDNLITKSRLLFWSNLLESKVAPLIACGSIHLHLDPALAEACTLLSEEIKPTKESAHLLSKIKQTHAKEKDAAKTKKALRIKRNLSYQRERLLAQAIKQRDEEAYQDSINSFQRLLTIAPDDAEAKALLADVIRIRDERVDRLIKFGDALYRDEQIDQAVSVWESAEKLDQGRTDIASRIDRAMKVLERLREIKEIQ</sequence>